<dbReference type="EMBL" id="LR593886">
    <property type="protein sequence ID" value="VTR95166.1"/>
    <property type="molecule type" value="Genomic_DNA"/>
</dbReference>
<feature type="compositionally biased region" description="Basic and acidic residues" evidence="1">
    <location>
        <begin position="381"/>
        <end position="396"/>
    </location>
</feature>
<feature type="compositionally biased region" description="Low complexity" evidence="1">
    <location>
        <begin position="342"/>
        <end position="358"/>
    </location>
</feature>
<dbReference type="RefSeq" id="WP_232069735.1">
    <property type="nucleotide sequence ID" value="NZ_LR593886.1"/>
</dbReference>
<sequence>MVAPETGFVSDDRLPPPGSVITRVYKGTTASRGGASAGTCPRARSTAREVLDRFARELSALLAEGRGRNCTVEHMIRKGTEYVFAHPDDFAQNVTAHTRDGELVPRTFRHTFPIIFAFHPGEGALELYAKLSTRIKLRAEVLFARTVLGAELGEWRPDPTYEPNVLKDQPLPLDTDPEDHVSVSVRRLRLVLANRDREITLTGDPEVSNDACHILVEVLDRERVPASSINIILATFCFEFHAVGRRRAGAVTFDVAFPNSCELRNQRPDRVAIITKYLTRWGSMSTDPLAPIWHRLNSEPPVFLGERADREIVGIRDRLTALGLLSEISPSNSAVRVRGRVRQPGAPGGARVRGAGPPARHRMSGRTGPRRPGAPAPVGRQRPEPPDDRVRRDVGRARARCTSCGVCTATTGRPSSER</sequence>
<dbReference type="Proteomes" id="UP000464178">
    <property type="component" value="Chromosome"/>
</dbReference>
<name>A0A6P2D3U9_9BACT</name>
<dbReference type="AlphaFoldDB" id="A0A6P2D3U9"/>
<feature type="region of interest" description="Disordered" evidence="1">
    <location>
        <begin position="340"/>
        <end position="418"/>
    </location>
</feature>
<evidence type="ECO:0000256" key="1">
    <source>
        <dbReference type="SAM" id="MobiDB-lite"/>
    </source>
</evidence>
<evidence type="ECO:0000313" key="2">
    <source>
        <dbReference type="EMBL" id="VTR95166.1"/>
    </source>
</evidence>
<keyword evidence="3" id="KW-1185">Reference proteome</keyword>
<accession>A0A6P2D3U9</accession>
<protein>
    <submittedName>
        <fullName evidence="2">Uncharacterized protein</fullName>
    </submittedName>
</protein>
<evidence type="ECO:0000313" key="3">
    <source>
        <dbReference type="Proteomes" id="UP000464178"/>
    </source>
</evidence>
<reference evidence="2 3" key="1">
    <citation type="submission" date="2019-05" db="EMBL/GenBank/DDBJ databases">
        <authorList>
            <consortium name="Science for Life Laboratories"/>
        </authorList>
    </citation>
    <scope>NUCLEOTIDE SEQUENCE [LARGE SCALE GENOMIC DNA]</scope>
    <source>
        <strain evidence="2">Soil9</strain>
    </source>
</reference>
<proteinExistence type="predicted"/>
<organism evidence="2 3">
    <name type="scientific">Gemmata massiliana</name>
    <dbReference type="NCBI Taxonomy" id="1210884"/>
    <lineage>
        <taxon>Bacteria</taxon>
        <taxon>Pseudomonadati</taxon>
        <taxon>Planctomycetota</taxon>
        <taxon>Planctomycetia</taxon>
        <taxon>Gemmatales</taxon>
        <taxon>Gemmataceae</taxon>
        <taxon>Gemmata</taxon>
    </lineage>
</organism>
<gene>
    <name evidence="2" type="ORF">SOIL9_25480</name>
</gene>
<feature type="compositionally biased region" description="Low complexity" evidence="1">
    <location>
        <begin position="365"/>
        <end position="380"/>
    </location>
</feature>
<dbReference type="KEGG" id="gms:SOIL9_25480"/>
<feature type="compositionally biased region" description="Polar residues" evidence="1">
    <location>
        <begin position="408"/>
        <end position="418"/>
    </location>
</feature>